<comment type="caution">
    <text evidence="1">The sequence shown here is derived from an EMBL/GenBank/DDBJ whole genome shotgun (WGS) entry which is preliminary data.</text>
</comment>
<evidence type="ECO:0000313" key="1">
    <source>
        <dbReference type="EMBL" id="KAF4682454.1"/>
    </source>
</evidence>
<reference evidence="1 2" key="1">
    <citation type="submission" date="2020-04" db="EMBL/GenBank/DDBJ databases">
        <title>Perkinsus olseni comparative genomics.</title>
        <authorList>
            <person name="Bogema D.R."/>
        </authorList>
    </citation>
    <scope>NUCLEOTIDE SEQUENCE [LARGE SCALE GENOMIC DNA]</scope>
    <source>
        <strain evidence="1">00978-12</strain>
    </source>
</reference>
<sequence>MTIRFLFASLSITLHPQEVIGGSILFRRTLQYDPVLCDNDLGPGGKRFDQKLCLIKSVENSREMLFTKGLTQRHVSGEVVQIETTKPGHGGKNSKDFTLIPQNVTTYRNFKFKEGYMYGDARLKFMTLTGGRQSPHRLTLTPLNPIHPKDARVVEGRSFISLNGGVRLIKEFDGTGDLNWRICYEEKDNEYCKPSVVEKNEFIIKSAGENFKGTFYDLDPGHDEHIIMLANYLDKTVLLVRQQ</sequence>
<dbReference type="Proteomes" id="UP000541610">
    <property type="component" value="Unassembled WGS sequence"/>
</dbReference>
<dbReference type="AlphaFoldDB" id="A0A7J6NFC0"/>
<protein>
    <submittedName>
        <fullName evidence="1">Uncharacterized protein</fullName>
    </submittedName>
</protein>
<proteinExistence type="predicted"/>
<gene>
    <name evidence="1" type="ORF">FOZ60_010566</name>
</gene>
<organism evidence="1 2">
    <name type="scientific">Perkinsus olseni</name>
    <name type="common">Perkinsus atlanticus</name>
    <dbReference type="NCBI Taxonomy" id="32597"/>
    <lineage>
        <taxon>Eukaryota</taxon>
        <taxon>Sar</taxon>
        <taxon>Alveolata</taxon>
        <taxon>Perkinsozoa</taxon>
        <taxon>Perkinsea</taxon>
        <taxon>Perkinsida</taxon>
        <taxon>Perkinsidae</taxon>
        <taxon>Perkinsus</taxon>
    </lineage>
</organism>
<dbReference type="EMBL" id="JABANP010000431">
    <property type="protein sequence ID" value="KAF4682454.1"/>
    <property type="molecule type" value="Genomic_DNA"/>
</dbReference>
<name>A0A7J6NFC0_PEROL</name>
<evidence type="ECO:0000313" key="2">
    <source>
        <dbReference type="Proteomes" id="UP000541610"/>
    </source>
</evidence>
<accession>A0A7J6NFC0</accession>